<keyword evidence="8" id="KW-1185">Reference proteome</keyword>
<keyword evidence="3" id="KW-0813">Transport</keyword>
<protein>
    <submittedName>
        <fullName evidence="7">Hemocyanin F chain</fullName>
    </submittedName>
</protein>
<accession>A0AAV4WGR7</accession>
<evidence type="ECO:0000313" key="7">
    <source>
        <dbReference type="EMBL" id="GIY80778.1"/>
    </source>
</evidence>
<feature type="domain" description="Hemocyanin N-terminal" evidence="6">
    <location>
        <begin position="39"/>
        <end position="105"/>
    </location>
</feature>
<dbReference type="AlphaFoldDB" id="A0AAV4WGR7"/>
<dbReference type="Proteomes" id="UP001054945">
    <property type="component" value="Unassembled WGS sequence"/>
</dbReference>
<reference evidence="7 8" key="1">
    <citation type="submission" date="2021-06" db="EMBL/GenBank/DDBJ databases">
        <title>Caerostris extrusa draft genome.</title>
        <authorList>
            <person name="Kono N."/>
            <person name="Arakawa K."/>
        </authorList>
    </citation>
    <scope>NUCLEOTIDE SEQUENCE [LARGE SCALE GENOMIC DNA]</scope>
</reference>
<keyword evidence="4" id="KW-0561">Oxygen transport</keyword>
<dbReference type="PANTHER" id="PTHR11511">
    <property type="entry name" value="LARVAL STORAGE PROTEIN/PHENOLOXIDASE"/>
    <property type="match status" value="1"/>
</dbReference>
<dbReference type="InterPro" id="IPR036697">
    <property type="entry name" value="Hemocyanin_N_sf"/>
</dbReference>
<dbReference type="GO" id="GO:0005576">
    <property type="term" value="C:extracellular region"/>
    <property type="evidence" value="ECO:0007669"/>
    <property type="project" value="UniProtKB-SubCell"/>
</dbReference>
<evidence type="ECO:0000256" key="3">
    <source>
        <dbReference type="ARBA" id="ARBA00022448"/>
    </source>
</evidence>
<dbReference type="Pfam" id="PF03722">
    <property type="entry name" value="Hemocyanin_N"/>
    <property type="match status" value="1"/>
</dbReference>
<dbReference type="SUPFAM" id="SSF48050">
    <property type="entry name" value="Hemocyanin, N-terminal domain"/>
    <property type="match status" value="1"/>
</dbReference>
<evidence type="ECO:0000256" key="2">
    <source>
        <dbReference type="ARBA" id="ARBA00004239"/>
    </source>
</evidence>
<evidence type="ECO:0000256" key="4">
    <source>
        <dbReference type="ARBA" id="ARBA00022621"/>
    </source>
</evidence>
<comment type="subcellular location">
    <subcellularLocation>
        <location evidence="2">Secreted</location>
        <location evidence="2">Extracellular space</location>
    </subcellularLocation>
</comment>
<dbReference type="GO" id="GO:0005344">
    <property type="term" value="F:oxygen carrier activity"/>
    <property type="evidence" value="ECO:0007669"/>
    <property type="project" value="UniProtKB-KW"/>
</dbReference>
<evidence type="ECO:0000256" key="5">
    <source>
        <dbReference type="ARBA" id="ARBA00023008"/>
    </source>
</evidence>
<evidence type="ECO:0000313" key="8">
    <source>
        <dbReference type="Proteomes" id="UP001054945"/>
    </source>
</evidence>
<dbReference type="PANTHER" id="PTHR11511:SF5">
    <property type="entry name" value="FAT-BODY PROTEIN 1-RELATED"/>
    <property type="match status" value="1"/>
</dbReference>
<name>A0AAV4WGR7_CAEEX</name>
<dbReference type="Gene3D" id="1.20.1370.10">
    <property type="entry name" value="Hemocyanin, N-terminal domain"/>
    <property type="match status" value="1"/>
</dbReference>
<dbReference type="EMBL" id="BPLR01016051">
    <property type="protein sequence ID" value="GIY80778.1"/>
    <property type="molecule type" value="Genomic_DNA"/>
</dbReference>
<dbReference type="InterPro" id="IPR013788">
    <property type="entry name" value="Hemocyanin/hexamerin"/>
</dbReference>
<gene>
    <name evidence="7" type="primary">HCF</name>
    <name evidence="7" type="ORF">CEXT_63281</name>
</gene>
<sequence length="136" mass="15770">MPAQDKQRRILPLFEHLASLTTAVLPPDERNPRLRRLGRLRRGTLFSCFHNEHLIEAQELFETLYAAWDFDDFIHLAEQARDIVNEGLFVYSVSVALLHREDCRGVTVPPIQEIFPRSLHPLRDHQPGHQGRSQEG</sequence>
<evidence type="ECO:0000256" key="1">
    <source>
        <dbReference type="ARBA" id="ARBA00002958"/>
    </source>
</evidence>
<proteinExistence type="predicted"/>
<evidence type="ECO:0000259" key="6">
    <source>
        <dbReference type="Pfam" id="PF03722"/>
    </source>
</evidence>
<comment type="function">
    <text evidence="1">Hemocyanins are copper-containing oxygen carriers occurring freely dissolved in the hemolymph of many mollusks and arthropods.</text>
</comment>
<organism evidence="7 8">
    <name type="scientific">Caerostris extrusa</name>
    <name type="common">Bark spider</name>
    <name type="synonym">Caerostris bankana</name>
    <dbReference type="NCBI Taxonomy" id="172846"/>
    <lineage>
        <taxon>Eukaryota</taxon>
        <taxon>Metazoa</taxon>
        <taxon>Ecdysozoa</taxon>
        <taxon>Arthropoda</taxon>
        <taxon>Chelicerata</taxon>
        <taxon>Arachnida</taxon>
        <taxon>Araneae</taxon>
        <taxon>Araneomorphae</taxon>
        <taxon>Entelegynae</taxon>
        <taxon>Araneoidea</taxon>
        <taxon>Araneidae</taxon>
        <taxon>Caerostris</taxon>
    </lineage>
</organism>
<dbReference type="FunFam" id="1.20.1370.10:FF:000002">
    <property type="entry name" value="Hemocyanin subunit B"/>
    <property type="match status" value="1"/>
</dbReference>
<dbReference type="InterPro" id="IPR005204">
    <property type="entry name" value="Hemocyanin_N"/>
</dbReference>
<comment type="caution">
    <text evidence="7">The sequence shown here is derived from an EMBL/GenBank/DDBJ whole genome shotgun (WGS) entry which is preliminary data.</text>
</comment>
<keyword evidence="5" id="KW-0186">Copper</keyword>